<dbReference type="AlphaFoldDB" id="A0AAU9SYW6"/>
<proteinExistence type="predicted"/>
<reference evidence="1 2" key="1">
    <citation type="submission" date="2022-03" db="EMBL/GenBank/DDBJ databases">
        <authorList>
            <person name="Nunn A."/>
            <person name="Chopra R."/>
            <person name="Nunn A."/>
            <person name="Contreras Garrido A."/>
        </authorList>
    </citation>
    <scope>NUCLEOTIDE SEQUENCE [LARGE SCALE GENOMIC DNA]</scope>
</reference>
<organism evidence="1 2">
    <name type="scientific">Thlaspi arvense</name>
    <name type="common">Field penny-cress</name>
    <dbReference type="NCBI Taxonomy" id="13288"/>
    <lineage>
        <taxon>Eukaryota</taxon>
        <taxon>Viridiplantae</taxon>
        <taxon>Streptophyta</taxon>
        <taxon>Embryophyta</taxon>
        <taxon>Tracheophyta</taxon>
        <taxon>Spermatophyta</taxon>
        <taxon>Magnoliopsida</taxon>
        <taxon>eudicotyledons</taxon>
        <taxon>Gunneridae</taxon>
        <taxon>Pentapetalae</taxon>
        <taxon>rosids</taxon>
        <taxon>malvids</taxon>
        <taxon>Brassicales</taxon>
        <taxon>Brassicaceae</taxon>
        <taxon>Thlaspideae</taxon>
        <taxon>Thlaspi</taxon>
    </lineage>
</organism>
<protein>
    <submittedName>
        <fullName evidence="1">Uncharacterized protein</fullName>
    </submittedName>
</protein>
<dbReference type="EMBL" id="OU466863">
    <property type="protein sequence ID" value="CAH2076810.1"/>
    <property type="molecule type" value="Genomic_DNA"/>
</dbReference>
<keyword evidence="2" id="KW-1185">Reference proteome</keyword>
<name>A0AAU9SYW6_THLAR</name>
<accession>A0AAU9SYW6</accession>
<sequence length="147" mass="16716">EFWIHQFVNIPIPLITLQGLPTRLLDETTTLRARAYPSFPIFFPLRSSFVSGEIVPPASTEDIDRSYSLHYAFYQESCPSAERLVVQFIHWRLGGRTEQWPLQASLSVILACFASIGFNKTFFEDRLYNSSGTGKPGPELNPLTLVY</sequence>
<evidence type="ECO:0000313" key="2">
    <source>
        <dbReference type="Proteomes" id="UP000836841"/>
    </source>
</evidence>
<gene>
    <name evidence="1" type="ORF">TAV2_LOCUS25996</name>
</gene>
<feature type="non-terminal residue" evidence="1">
    <location>
        <position position="1"/>
    </location>
</feature>
<dbReference type="Proteomes" id="UP000836841">
    <property type="component" value="Chromosome 7"/>
</dbReference>
<evidence type="ECO:0000313" key="1">
    <source>
        <dbReference type="EMBL" id="CAH2076810.1"/>
    </source>
</evidence>